<dbReference type="EMBL" id="CAJJDM010000076">
    <property type="protein sequence ID" value="CAD8084972.1"/>
    <property type="molecule type" value="Genomic_DNA"/>
</dbReference>
<feature type="transmembrane region" description="Helical" evidence="1">
    <location>
        <begin position="6"/>
        <end position="23"/>
    </location>
</feature>
<feature type="transmembrane region" description="Helical" evidence="1">
    <location>
        <begin position="105"/>
        <end position="122"/>
    </location>
</feature>
<feature type="transmembrane region" description="Helical" evidence="1">
    <location>
        <begin position="296"/>
        <end position="314"/>
    </location>
</feature>
<protein>
    <recommendedName>
        <fullName evidence="4">Transmembrane protein</fullName>
    </recommendedName>
</protein>
<accession>A0A8S1N029</accession>
<organism evidence="2 3">
    <name type="scientific">Paramecium primaurelia</name>
    <dbReference type="NCBI Taxonomy" id="5886"/>
    <lineage>
        <taxon>Eukaryota</taxon>
        <taxon>Sar</taxon>
        <taxon>Alveolata</taxon>
        <taxon>Ciliophora</taxon>
        <taxon>Intramacronucleata</taxon>
        <taxon>Oligohymenophorea</taxon>
        <taxon>Peniculida</taxon>
        <taxon>Parameciidae</taxon>
        <taxon>Paramecium</taxon>
    </lineage>
</organism>
<comment type="caution">
    <text evidence="2">The sequence shown here is derived from an EMBL/GenBank/DDBJ whole genome shotgun (WGS) entry which is preliminary data.</text>
</comment>
<evidence type="ECO:0008006" key="4">
    <source>
        <dbReference type="Google" id="ProtNLM"/>
    </source>
</evidence>
<feature type="transmembrane region" description="Helical" evidence="1">
    <location>
        <begin position="35"/>
        <end position="56"/>
    </location>
</feature>
<gene>
    <name evidence="2" type="ORF">PPRIM_AZ9-3.1.T0730081</name>
</gene>
<keyword evidence="3" id="KW-1185">Reference proteome</keyword>
<evidence type="ECO:0000256" key="1">
    <source>
        <dbReference type="SAM" id="Phobius"/>
    </source>
</evidence>
<name>A0A8S1N029_PARPR</name>
<evidence type="ECO:0000313" key="2">
    <source>
        <dbReference type="EMBL" id="CAD8084972.1"/>
    </source>
</evidence>
<feature type="transmembrane region" description="Helical" evidence="1">
    <location>
        <begin position="272"/>
        <end position="290"/>
    </location>
</feature>
<dbReference type="AlphaFoldDB" id="A0A8S1N029"/>
<reference evidence="2" key="1">
    <citation type="submission" date="2021-01" db="EMBL/GenBank/DDBJ databases">
        <authorList>
            <consortium name="Genoscope - CEA"/>
            <person name="William W."/>
        </authorList>
    </citation>
    <scope>NUCLEOTIDE SEQUENCE</scope>
</reference>
<sequence>MNYIINLIVSLIFIWITYLVYSIKQFKHDQISDWILIFARRLLFYSSILIIFPLLIPNGLEYQHNLFLKDHKYLRVIQLIDQLSISERETLTAYINQEFSMKYKIMLLVPIVLLLKEIYLLVQINQKESQGKEANNNLAISHEYPTHPIIFQPKNVSEYVIDKNEEILRIESYIQNNIEKMKSIDEVKSSYLNNQSDLLNKLQFTIDSKKPEKILYSQYSNKQLANARHLGKIEESELKSPNFKTIHSQALIENSFAFDNQSKLDTQIQRRIKLIISELIIIQIIFGYTVGVQEKPIISCLFIMLSQCIIIDLFDELMLFIRKTIMGTCLLIFYLIFVISMFLGMYYNQYLIQICYCIIIAYCIKPFMNFYGHQTIKQTLMFSGISLLLLIVIKLLLLIY</sequence>
<evidence type="ECO:0000313" key="3">
    <source>
        <dbReference type="Proteomes" id="UP000688137"/>
    </source>
</evidence>
<keyword evidence="1" id="KW-0812">Transmembrane</keyword>
<keyword evidence="1" id="KW-0472">Membrane</keyword>
<feature type="transmembrane region" description="Helical" evidence="1">
    <location>
        <begin position="380"/>
        <end position="399"/>
    </location>
</feature>
<feature type="transmembrane region" description="Helical" evidence="1">
    <location>
        <begin position="326"/>
        <end position="344"/>
    </location>
</feature>
<keyword evidence="1" id="KW-1133">Transmembrane helix</keyword>
<feature type="transmembrane region" description="Helical" evidence="1">
    <location>
        <begin position="350"/>
        <end position="368"/>
    </location>
</feature>
<dbReference type="Proteomes" id="UP000688137">
    <property type="component" value="Unassembled WGS sequence"/>
</dbReference>
<dbReference type="OMA" id="AFIWITY"/>
<proteinExistence type="predicted"/>